<sequence length="626" mass="69060">MGRKSDIPLPDDLTNFFQQLRSSHCSAKWDWIKLLETLQSGSRHSSVFWGICESGVFHLLYSKVANKESSITCKKLHTSDVSQFQVAGVCFSRLALNGIAAKRIDAFQEFLVQITSSLLEALLKIFELSNFPAATLQSLRTCETTKLHSLPRLISLDNGDLCVKNALDLALCRIHLLSSSLRSIFESGCTMTLPICLPYICSVFAAALSVNVCDPRHSSPAVVDCVKSLLHCFSIVIASCGMNVLPACPSIMTSFVYQLEWVSQVVRSQFSVNMLAFKLSVYRCISSMLDASALVASSVLLRLVPRIVSEVCSDISNIVNTIASQTTVSSQNSPYFSELGILCAVASIRIIEQLFVNQSFVLSKLTFQNSPYNKMLDDGNHHYTLKKLLLLLSSEFENLASRLVVLLSKTSRPTPIQRVLLRPQFLASFINAMAAVQDYGFLFSESNSIRELCRVLLKHDDATVRTYAERSFRHSFKHCVKKPLLSVEDSTSHKNRRVSSFSQTDQSFCSSVSISIETENVCLPVQPQELPQPLEGSSVHRPPNMTGNSSSPQKPVRKRSSSTEAPAPSKKICSDASLQRPDTEQIPTEQTVESDPHSLDVSNTCKSNGAPSSISDALSTFDDTLL</sequence>
<dbReference type="InterPro" id="IPR043984">
    <property type="entry name" value="DUF5742"/>
</dbReference>
<dbReference type="WBParaSite" id="MCU_005697-RA">
    <property type="protein sequence ID" value="MCU_005697-RA"/>
    <property type="gene ID" value="MCU_005697"/>
</dbReference>
<protein>
    <submittedName>
        <fullName evidence="3">DUF5742 domain-containing protein</fullName>
    </submittedName>
</protein>
<evidence type="ECO:0000313" key="3">
    <source>
        <dbReference type="WBParaSite" id="MCU_005697-RA"/>
    </source>
</evidence>
<accession>A0A5K3F5T7</accession>
<feature type="domain" description="DUF5742" evidence="2">
    <location>
        <begin position="207"/>
        <end position="464"/>
    </location>
</feature>
<reference evidence="3" key="1">
    <citation type="submission" date="2019-11" db="UniProtKB">
        <authorList>
            <consortium name="WormBaseParasite"/>
        </authorList>
    </citation>
    <scope>IDENTIFICATION</scope>
</reference>
<organism evidence="3">
    <name type="scientific">Mesocestoides corti</name>
    <name type="common">Flatworm</name>
    <dbReference type="NCBI Taxonomy" id="53468"/>
    <lineage>
        <taxon>Eukaryota</taxon>
        <taxon>Metazoa</taxon>
        <taxon>Spiralia</taxon>
        <taxon>Lophotrochozoa</taxon>
        <taxon>Platyhelminthes</taxon>
        <taxon>Cestoda</taxon>
        <taxon>Eucestoda</taxon>
        <taxon>Cyclophyllidea</taxon>
        <taxon>Mesocestoididae</taxon>
        <taxon>Mesocestoides</taxon>
    </lineage>
</organism>
<evidence type="ECO:0000259" key="2">
    <source>
        <dbReference type="Pfam" id="PF19013"/>
    </source>
</evidence>
<dbReference type="AlphaFoldDB" id="A0A5K3F5T7"/>
<feature type="compositionally biased region" description="Polar residues" evidence="1">
    <location>
        <begin position="600"/>
        <end position="626"/>
    </location>
</feature>
<dbReference type="Pfam" id="PF19013">
    <property type="entry name" value="DUF5742"/>
    <property type="match status" value="1"/>
</dbReference>
<feature type="region of interest" description="Disordered" evidence="1">
    <location>
        <begin position="528"/>
        <end position="626"/>
    </location>
</feature>
<evidence type="ECO:0000256" key="1">
    <source>
        <dbReference type="SAM" id="MobiDB-lite"/>
    </source>
</evidence>
<proteinExistence type="predicted"/>
<name>A0A5K3F5T7_MESCO</name>